<gene>
    <name evidence="1" type="ORF">SAMN04515675_0539</name>
</gene>
<accession>A0A1H4ZEP2</accession>
<comment type="caution">
    <text evidence="1">The sequence shown here is derived from an EMBL/GenBank/DDBJ whole genome shotgun (WGS) entry which is preliminary data.</text>
</comment>
<reference evidence="1 2" key="1">
    <citation type="submission" date="2016-10" db="EMBL/GenBank/DDBJ databases">
        <authorList>
            <person name="Varghese N."/>
            <person name="Submissions S."/>
        </authorList>
    </citation>
    <scope>NUCLEOTIDE SEQUENCE [LARGE SCALE GENOMIC DNA]</scope>
    <source>
        <strain evidence="1 2">BS2773</strain>
    </source>
</reference>
<dbReference type="Proteomes" id="UP000182179">
    <property type="component" value="Unassembled WGS sequence"/>
</dbReference>
<sequence>MSCAPMKKLTPFKTPYFRSNPNPPTCLPVSGGRGIPVLKQIGKLITEPLRKGDKSRPLRWRMGMRLNHIHNDLHSKHPKLWNAIVMSARTLICKPFGHRWTRFEAVKYGDFGNSRTCKLCRISHGQHRGVDTYHETHRQGGWNKIAKP</sequence>
<proteinExistence type="predicted"/>
<evidence type="ECO:0000313" key="2">
    <source>
        <dbReference type="Proteomes" id="UP000182179"/>
    </source>
</evidence>
<keyword evidence="2" id="KW-1185">Reference proteome</keyword>
<evidence type="ECO:0000313" key="1">
    <source>
        <dbReference type="EMBL" id="SED27881.1"/>
    </source>
</evidence>
<name>A0A1H4ZEP2_9PSED</name>
<protein>
    <submittedName>
        <fullName evidence="1">Uncharacterized protein</fullName>
    </submittedName>
</protein>
<organism evidence="1 2">
    <name type="scientific">Pseudomonas costantinii</name>
    <dbReference type="NCBI Taxonomy" id="168469"/>
    <lineage>
        <taxon>Bacteria</taxon>
        <taxon>Pseudomonadati</taxon>
        <taxon>Pseudomonadota</taxon>
        <taxon>Gammaproteobacteria</taxon>
        <taxon>Pseudomonadales</taxon>
        <taxon>Pseudomonadaceae</taxon>
        <taxon>Pseudomonas</taxon>
    </lineage>
</organism>
<dbReference type="EMBL" id="FNTS01000002">
    <property type="protein sequence ID" value="SED27881.1"/>
    <property type="molecule type" value="Genomic_DNA"/>
</dbReference>